<organism evidence="1 2">
    <name type="scientific">Rhodonellum ikkaensis</name>
    <dbReference type="NCBI Taxonomy" id="336829"/>
    <lineage>
        <taxon>Bacteria</taxon>
        <taxon>Pseudomonadati</taxon>
        <taxon>Bacteroidota</taxon>
        <taxon>Cytophagia</taxon>
        <taxon>Cytophagales</taxon>
        <taxon>Cytophagaceae</taxon>
        <taxon>Rhodonellum</taxon>
    </lineage>
</organism>
<gene>
    <name evidence="1" type="ORF">SAMN05444412_10759</name>
</gene>
<evidence type="ECO:0000313" key="2">
    <source>
        <dbReference type="Proteomes" id="UP000199663"/>
    </source>
</evidence>
<protein>
    <submittedName>
        <fullName evidence="1">Chitinase</fullName>
    </submittedName>
</protein>
<dbReference type="Proteomes" id="UP000199663">
    <property type="component" value="Unassembled WGS sequence"/>
</dbReference>
<evidence type="ECO:0000313" key="1">
    <source>
        <dbReference type="EMBL" id="SDZ18013.1"/>
    </source>
</evidence>
<dbReference type="InterPro" id="IPR023346">
    <property type="entry name" value="Lysozyme-like_dom_sf"/>
</dbReference>
<sequence>MKIASGSIVGVSSNYAEFNQFYKKNYNSNIDLLINPELLSTNTEIATLSALWFFQNKVLNSVKIDNKTNVEDVTLKINGGVNGLEHRTSLFYKTLEFIKCL</sequence>
<dbReference type="SUPFAM" id="SSF53955">
    <property type="entry name" value="Lysozyme-like"/>
    <property type="match status" value="1"/>
</dbReference>
<name>A0A1H3QXN4_9BACT</name>
<reference evidence="1 2" key="1">
    <citation type="submission" date="2016-10" db="EMBL/GenBank/DDBJ databases">
        <authorList>
            <person name="Varghese N."/>
            <person name="Submissions S."/>
        </authorList>
    </citation>
    <scope>NUCLEOTIDE SEQUENCE [LARGE SCALE GENOMIC DNA]</scope>
    <source>
        <strain evidence="1 2">DSM 17997</strain>
    </source>
</reference>
<keyword evidence="2" id="KW-1185">Reference proteome</keyword>
<dbReference type="Gene3D" id="1.10.530.10">
    <property type="match status" value="1"/>
</dbReference>
<accession>A0A1H3QXN4</accession>
<comment type="caution">
    <text evidence="1">The sequence shown here is derived from an EMBL/GenBank/DDBJ whole genome shotgun (WGS) entry which is preliminary data.</text>
</comment>
<proteinExistence type="predicted"/>
<dbReference type="EMBL" id="FNQC01000007">
    <property type="protein sequence ID" value="SDZ18013.1"/>
    <property type="molecule type" value="Genomic_DNA"/>
</dbReference>